<dbReference type="Proteomes" id="UP000675881">
    <property type="component" value="Chromosome 10"/>
</dbReference>
<proteinExistence type="predicted"/>
<accession>A0A7R8H0Z8</accession>
<dbReference type="AlphaFoldDB" id="A0A7R8H0Z8"/>
<dbReference type="EMBL" id="HG994589">
    <property type="protein sequence ID" value="CAF2798600.1"/>
    <property type="molecule type" value="Genomic_DNA"/>
</dbReference>
<sequence>MVAIETSYKDSEPRGSNATIHLIRITLTCFKVSSLEKVFAELIRTSKKKELKDQQENHQSSLCLGNPRKLTYIFIEPGVEIEKVSKLVLDSIMESRKEEINTEDFLFLSDLSNNNQNRHDPK</sequence>
<gene>
    <name evidence="1" type="ORF">LSAA_2262</name>
</gene>
<name>A0A7R8H0Z8_LEPSM</name>
<dbReference type="InterPro" id="IPR036838">
    <property type="entry name" value="Ribosomal_uS10_dom_sf"/>
</dbReference>
<organism evidence="1 2">
    <name type="scientific">Lepeophtheirus salmonis</name>
    <name type="common">Salmon louse</name>
    <name type="synonym">Caligus salmonis</name>
    <dbReference type="NCBI Taxonomy" id="72036"/>
    <lineage>
        <taxon>Eukaryota</taxon>
        <taxon>Metazoa</taxon>
        <taxon>Ecdysozoa</taxon>
        <taxon>Arthropoda</taxon>
        <taxon>Crustacea</taxon>
        <taxon>Multicrustacea</taxon>
        <taxon>Hexanauplia</taxon>
        <taxon>Copepoda</taxon>
        <taxon>Siphonostomatoida</taxon>
        <taxon>Caligidae</taxon>
        <taxon>Lepeophtheirus</taxon>
    </lineage>
</organism>
<evidence type="ECO:0000313" key="1">
    <source>
        <dbReference type="EMBL" id="CAF2798600.1"/>
    </source>
</evidence>
<evidence type="ECO:0000313" key="2">
    <source>
        <dbReference type="Proteomes" id="UP000675881"/>
    </source>
</evidence>
<keyword evidence="2" id="KW-1185">Reference proteome</keyword>
<reference evidence="1" key="1">
    <citation type="submission" date="2021-02" db="EMBL/GenBank/DDBJ databases">
        <authorList>
            <person name="Bekaert M."/>
        </authorList>
    </citation>
    <scope>NUCLEOTIDE SEQUENCE</scope>
    <source>
        <strain evidence="1">IoA-00</strain>
    </source>
</reference>
<protein>
    <submittedName>
        <fullName evidence="1">(salmon louse) hypothetical protein</fullName>
    </submittedName>
</protein>
<dbReference type="Gene3D" id="3.30.70.600">
    <property type="entry name" value="Ribosomal protein S10 domain"/>
    <property type="match status" value="1"/>
</dbReference>